<evidence type="ECO:0000313" key="2">
    <source>
        <dbReference type="EMBL" id="PIL28893.1"/>
    </source>
</evidence>
<gene>
    <name evidence="2" type="ORF">GSI_08939</name>
</gene>
<reference evidence="2 3" key="1">
    <citation type="journal article" date="2015" name="Sci. Rep.">
        <title>Chromosome-level genome map provides insights into diverse defense mechanisms in the medicinal fungus Ganoderma sinense.</title>
        <authorList>
            <person name="Zhu Y."/>
            <person name="Xu J."/>
            <person name="Sun C."/>
            <person name="Zhou S."/>
            <person name="Xu H."/>
            <person name="Nelson D.R."/>
            <person name="Qian J."/>
            <person name="Song J."/>
            <person name="Luo H."/>
            <person name="Xiang L."/>
            <person name="Li Y."/>
            <person name="Xu Z."/>
            <person name="Ji A."/>
            <person name="Wang L."/>
            <person name="Lu S."/>
            <person name="Hayward A."/>
            <person name="Sun W."/>
            <person name="Li X."/>
            <person name="Schwartz D.C."/>
            <person name="Wang Y."/>
            <person name="Chen S."/>
        </authorList>
    </citation>
    <scope>NUCLEOTIDE SEQUENCE [LARGE SCALE GENOMIC DNA]</scope>
    <source>
        <strain evidence="2 3">ZZ0214-1</strain>
    </source>
</reference>
<comment type="caution">
    <text evidence="2">The sequence shown here is derived from an EMBL/GenBank/DDBJ whole genome shotgun (WGS) entry which is preliminary data.</text>
</comment>
<keyword evidence="3" id="KW-1185">Reference proteome</keyword>
<dbReference type="Proteomes" id="UP000230002">
    <property type="component" value="Unassembled WGS sequence"/>
</dbReference>
<dbReference type="EMBL" id="AYKW01000023">
    <property type="protein sequence ID" value="PIL28893.1"/>
    <property type="molecule type" value="Genomic_DNA"/>
</dbReference>
<sequence length="60" mass="6534">MVMDPEDVGVDVPKSKDTIGPKPAAGRWIEPKRSFQQAPSSEPKTVQLEFLTSAVYCAEA</sequence>
<protein>
    <submittedName>
        <fullName evidence="2">Uncharacterized protein</fullName>
    </submittedName>
</protein>
<evidence type="ECO:0000313" key="3">
    <source>
        <dbReference type="Proteomes" id="UP000230002"/>
    </source>
</evidence>
<organism evidence="2 3">
    <name type="scientific">Ganoderma sinense ZZ0214-1</name>
    <dbReference type="NCBI Taxonomy" id="1077348"/>
    <lineage>
        <taxon>Eukaryota</taxon>
        <taxon>Fungi</taxon>
        <taxon>Dikarya</taxon>
        <taxon>Basidiomycota</taxon>
        <taxon>Agaricomycotina</taxon>
        <taxon>Agaricomycetes</taxon>
        <taxon>Polyporales</taxon>
        <taxon>Polyporaceae</taxon>
        <taxon>Ganoderma</taxon>
    </lineage>
</organism>
<dbReference type="AlphaFoldDB" id="A0A2G8S542"/>
<accession>A0A2G8S542</accession>
<name>A0A2G8S542_9APHY</name>
<feature type="region of interest" description="Disordered" evidence="1">
    <location>
        <begin position="1"/>
        <end position="26"/>
    </location>
</feature>
<proteinExistence type="predicted"/>
<evidence type="ECO:0000256" key="1">
    <source>
        <dbReference type="SAM" id="MobiDB-lite"/>
    </source>
</evidence>